<dbReference type="Proteomes" id="UP001231616">
    <property type="component" value="Unassembled WGS sequence"/>
</dbReference>
<dbReference type="EMBL" id="JAUZVZ010000005">
    <property type="protein sequence ID" value="MDP4535425.1"/>
    <property type="molecule type" value="Genomic_DNA"/>
</dbReference>
<comment type="caution">
    <text evidence="1">The sequence shown here is derived from an EMBL/GenBank/DDBJ whole genome shotgun (WGS) entry which is preliminary data.</text>
</comment>
<organism evidence="1 2">
    <name type="scientific">Alkalimonas collagenimarina</name>
    <dbReference type="NCBI Taxonomy" id="400390"/>
    <lineage>
        <taxon>Bacteria</taxon>
        <taxon>Pseudomonadati</taxon>
        <taxon>Pseudomonadota</taxon>
        <taxon>Gammaproteobacteria</taxon>
        <taxon>Alkalimonas</taxon>
    </lineage>
</organism>
<reference evidence="1 2" key="1">
    <citation type="submission" date="2023-08" db="EMBL/GenBank/DDBJ databases">
        <authorList>
            <person name="Joshi A."/>
            <person name="Thite S."/>
        </authorList>
    </citation>
    <scope>NUCLEOTIDE SEQUENCE [LARGE SCALE GENOMIC DNA]</scope>
    <source>
        <strain evidence="1 2">AC40</strain>
    </source>
</reference>
<sequence length="173" mass="19189">MATLNVLVGGAAVTPRLSNKERKKAEIAKASLEDSSTTINRVTAARMRNATVAEMNRLLKMSPADFRQQLLWQGFSTARFNDQQLERQLNRQVGLLRNLAIELLAADFIQAQTPIIISGSYAGGVGLVTKVLGPTAVASQYPMATAVWWECNSVCRIETIHYFDRNIIRELKP</sequence>
<name>A0ABT9GWJ8_9GAMM</name>
<proteinExistence type="predicted"/>
<gene>
    <name evidence="1" type="ORF">Q3O60_04380</name>
</gene>
<dbReference type="RefSeq" id="WP_305892695.1">
    <property type="nucleotide sequence ID" value="NZ_JAUZVZ010000005.1"/>
</dbReference>
<keyword evidence="2" id="KW-1185">Reference proteome</keyword>
<evidence type="ECO:0000313" key="2">
    <source>
        <dbReference type="Proteomes" id="UP001231616"/>
    </source>
</evidence>
<protein>
    <submittedName>
        <fullName evidence="1">Uncharacterized protein</fullName>
    </submittedName>
</protein>
<accession>A0ABT9GWJ8</accession>
<evidence type="ECO:0000313" key="1">
    <source>
        <dbReference type="EMBL" id="MDP4535425.1"/>
    </source>
</evidence>